<dbReference type="AlphaFoldDB" id="A0A0L6U8R1"/>
<keyword evidence="1" id="KW-0812">Transmembrane</keyword>
<gene>
    <name evidence="2" type="ORF">VP01_892g4</name>
</gene>
<reference evidence="2 3" key="1">
    <citation type="submission" date="2015-08" db="EMBL/GenBank/DDBJ databases">
        <title>Next Generation Sequencing and Analysis of the Genome of Puccinia sorghi L Schw, the Causal Agent of Maize Common Rust.</title>
        <authorList>
            <person name="Rochi L."/>
            <person name="Burguener G."/>
            <person name="Darino M."/>
            <person name="Turjanski A."/>
            <person name="Kreff E."/>
            <person name="Dieguez M.J."/>
            <person name="Sacco F."/>
        </authorList>
    </citation>
    <scope>NUCLEOTIDE SEQUENCE [LARGE SCALE GENOMIC DNA]</scope>
    <source>
        <strain evidence="2 3">RO10H11247</strain>
    </source>
</reference>
<keyword evidence="1" id="KW-1133">Transmembrane helix</keyword>
<name>A0A0L6U8R1_9BASI</name>
<dbReference type="VEuPathDB" id="FungiDB:VP01_892g4"/>
<comment type="caution">
    <text evidence="2">The sequence shown here is derived from an EMBL/GenBank/DDBJ whole genome shotgun (WGS) entry which is preliminary data.</text>
</comment>
<keyword evidence="1" id="KW-0472">Membrane</keyword>
<feature type="transmembrane region" description="Helical" evidence="1">
    <location>
        <begin position="156"/>
        <end position="179"/>
    </location>
</feature>
<evidence type="ECO:0000313" key="3">
    <source>
        <dbReference type="Proteomes" id="UP000037035"/>
    </source>
</evidence>
<proteinExistence type="predicted"/>
<dbReference type="Proteomes" id="UP000037035">
    <property type="component" value="Unassembled WGS sequence"/>
</dbReference>
<accession>A0A0L6U8R1</accession>
<dbReference type="EMBL" id="LAVV01014526">
    <property type="protein sequence ID" value="KNZ44682.1"/>
    <property type="molecule type" value="Genomic_DNA"/>
</dbReference>
<keyword evidence="3" id="KW-1185">Reference proteome</keyword>
<organism evidence="2 3">
    <name type="scientific">Puccinia sorghi</name>
    <dbReference type="NCBI Taxonomy" id="27349"/>
    <lineage>
        <taxon>Eukaryota</taxon>
        <taxon>Fungi</taxon>
        <taxon>Dikarya</taxon>
        <taxon>Basidiomycota</taxon>
        <taxon>Pucciniomycotina</taxon>
        <taxon>Pucciniomycetes</taxon>
        <taxon>Pucciniales</taxon>
        <taxon>Pucciniaceae</taxon>
        <taxon>Puccinia</taxon>
    </lineage>
</organism>
<sequence>MQAVLRVIHSTKEDGEYLLENKNTIYVSKQRLKIESLHGLRPIVHLKNQLGNSNSFTCANIFSDGTLKTLLFSCTRPIIQLASFAPCWPLNFFHSTISACHLSPPEFIITNKELALMNAIEQVIIDIIQICCNWHIKKSIPSNASLLKFQLSPSSFLSPLSLFCIPYFLISYPLFSYFLSPLFPFLYLTDNITIQNKSVLIN</sequence>
<dbReference type="OrthoDB" id="2507671at2759"/>
<protein>
    <submittedName>
        <fullName evidence="2">Uncharacterized protein</fullName>
    </submittedName>
</protein>
<evidence type="ECO:0000313" key="2">
    <source>
        <dbReference type="EMBL" id="KNZ44682.1"/>
    </source>
</evidence>
<evidence type="ECO:0000256" key="1">
    <source>
        <dbReference type="SAM" id="Phobius"/>
    </source>
</evidence>